<sequence length="333" mass="37793">MEEARKMKFSFKGKGLIFVDYNTITCHVCGSPSHRYRRCPEDRKVKEKAHRLNAYNEIYNRFGVKAPKPRLGFVMLNELSNTLQLHYHPNHVISGQSDDWDVDLWDQPQQQPPDMTRSYASVLNRNQKSVNNSKGKQKVTTNTSPSQNTFDSGSNINSQKTSVSPKTVEERLTWLENQMVKFTNIMHKLADRVTTLEKTHIYTHNSQIFSMPSNETPPVNTQFTSKSTQFINTDVNVKKRKIAAPINKNIKLTSSNVKTTVPTLSNSNMNMPSSSSSIDSRFAFFEKNMEQAFGKLDAVSKFIENTSNTPPYINDNNNNNTSTGTSSSPNNNH</sequence>
<reference evidence="2 4" key="1">
    <citation type="submission" date="2016-04" db="EMBL/GenBank/DDBJ databases">
        <title>Genome analyses suggest a sexual origin of heterokaryosis in a supposedly ancient asexual fungus.</title>
        <authorList>
            <person name="Ropars J."/>
            <person name="Sedzielewska K."/>
            <person name="Noel J."/>
            <person name="Charron P."/>
            <person name="Farinelli L."/>
            <person name="Marton T."/>
            <person name="Kruger M."/>
            <person name="Pelin A."/>
            <person name="Brachmann A."/>
            <person name="Corradi N."/>
        </authorList>
    </citation>
    <scope>NUCLEOTIDE SEQUENCE [LARGE SCALE GENOMIC DNA]</scope>
    <source>
        <strain evidence="2 4">C2</strain>
    </source>
</reference>
<dbReference type="Proteomes" id="UP000233469">
    <property type="component" value="Unassembled WGS sequence"/>
</dbReference>
<evidence type="ECO:0000313" key="3">
    <source>
        <dbReference type="EMBL" id="PKK67830.1"/>
    </source>
</evidence>
<name>A0A2N1MTS7_9GLOM</name>
<protein>
    <recommendedName>
        <fullName evidence="5">CCHC-type domain-containing protein</fullName>
    </recommendedName>
</protein>
<dbReference type="AlphaFoldDB" id="A0A2N1MTS7"/>
<evidence type="ECO:0008006" key="5">
    <source>
        <dbReference type="Google" id="ProtNLM"/>
    </source>
</evidence>
<accession>A0A2N1MTS7</accession>
<proteinExistence type="predicted"/>
<feature type="region of interest" description="Disordered" evidence="1">
    <location>
        <begin position="127"/>
        <end position="164"/>
    </location>
</feature>
<dbReference type="VEuPathDB" id="FungiDB:RhiirA1_462709"/>
<evidence type="ECO:0000256" key="1">
    <source>
        <dbReference type="SAM" id="MobiDB-lite"/>
    </source>
</evidence>
<dbReference type="EMBL" id="LLXL01000912">
    <property type="protein sequence ID" value="PKK67830.1"/>
    <property type="molecule type" value="Genomic_DNA"/>
</dbReference>
<evidence type="ECO:0000313" key="2">
    <source>
        <dbReference type="EMBL" id="PKK65041.1"/>
    </source>
</evidence>
<organism evidence="2 4">
    <name type="scientific">Rhizophagus irregularis</name>
    <dbReference type="NCBI Taxonomy" id="588596"/>
    <lineage>
        <taxon>Eukaryota</taxon>
        <taxon>Fungi</taxon>
        <taxon>Fungi incertae sedis</taxon>
        <taxon>Mucoromycota</taxon>
        <taxon>Glomeromycotina</taxon>
        <taxon>Glomeromycetes</taxon>
        <taxon>Glomerales</taxon>
        <taxon>Glomeraceae</taxon>
        <taxon>Rhizophagus</taxon>
    </lineage>
</organism>
<reference evidence="2 4" key="2">
    <citation type="submission" date="2017-10" db="EMBL/GenBank/DDBJ databases">
        <title>Extensive intraspecific genome diversity in a model arbuscular mycorrhizal fungus.</title>
        <authorList>
            <person name="Chen E.C.H."/>
            <person name="Morin E."/>
            <person name="Baudet D."/>
            <person name="Noel J."/>
            <person name="Ndikumana S."/>
            <person name="Charron P."/>
            <person name="St-Onge C."/>
            <person name="Giorgi J."/>
            <person name="Grigoriev I.V."/>
            <person name="Roux C."/>
            <person name="Martin F.M."/>
            <person name="Corradi N."/>
        </authorList>
    </citation>
    <scope>NUCLEOTIDE SEQUENCE [LARGE SCALE GENOMIC DNA]</scope>
    <source>
        <strain evidence="2 4">C2</strain>
    </source>
</reference>
<feature type="region of interest" description="Disordered" evidence="1">
    <location>
        <begin position="308"/>
        <end position="333"/>
    </location>
</feature>
<comment type="caution">
    <text evidence="2">The sequence shown here is derived from an EMBL/GenBank/DDBJ whole genome shotgun (WGS) entry which is preliminary data.</text>
</comment>
<gene>
    <name evidence="3" type="ORF">RhiirC2_783040</name>
    <name evidence="2" type="ORF">RhiirC2_786694</name>
</gene>
<dbReference type="EMBL" id="LLXL01001335">
    <property type="protein sequence ID" value="PKK65041.1"/>
    <property type="molecule type" value="Genomic_DNA"/>
</dbReference>
<evidence type="ECO:0000313" key="4">
    <source>
        <dbReference type="Proteomes" id="UP000233469"/>
    </source>
</evidence>